<dbReference type="AlphaFoldDB" id="A0A841APX8"/>
<evidence type="ECO:0000313" key="2">
    <source>
        <dbReference type="EMBL" id="MBB5843459.1"/>
    </source>
</evidence>
<dbReference type="Gene3D" id="3.40.50.1820">
    <property type="entry name" value="alpha/beta hydrolase"/>
    <property type="match status" value="1"/>
</dbReference>
<dbReference type="RefSeq" id="WP_184236223.1">
    <property type="nucleotide sequence ID" value="NZ_JACHMJ010000001.1"/>
</dbReference>
<name>A0A841APX8_9MICO</name>
<proteinExistence type="predicted"/>
<evidence type="ECO:0000259" key="1">
    <source>
        <dbReference type="Pfam" id="PF07819"/>
    </source>
</evidence>
<dbReference type="Proteomes" id="UP000536685">
    <property type="component" value="Unassembled WGS sequence"/>
</dbReference>
<reference evidence="2 3" key="1">
    <citation type="submission" date="2020-08" db="EMBL/GenBank/DDBJ databases">
        <title>Sequencing the genomes of 1000 actinobacteria strains.</title>
        <authorList>
            <person name="Klenk H.-P."/>
        </authorList>
    </citation>
    <scope>NUCLEOTIDE SEQUENCE [LARGE SCALE GENOMIC DNA]</scope>
    <source>
        <strain evidence="2 3">DSM 105784</strain>
    </source>
</reference>
<protein>
    <submittedName>
        <fullName evidence="2">Pimeloyl-ACP methyl ester carboxylesterase</fullName>
    </submittedName>
</protein>
<evidence type="ECO:0000313" key="3">
    <source>
        <dbReference type="Proteomes" id="UP000536685"/>
    </source>
</evidence>
<dbReference type="EMBL" id="JACHMJ010000001">
    <property type="protein sequence ID" value="MBB5843459.1"/>
    <property type="molecule type" value="Genomic_DNA"/>
</dbReference>
<dbReference type="GO" id="GO:0016788">
    <property type="term" value="F:hydrolase activity, acting on ester bonds"/>
    <property type="evidence" value="ECO:0007669"/>
    <property type="project" value="InterPro"/>
</dbReference>
<gene>
    <name evidence="2" type="ORF">HD599_001782</name>
</gene>
<dbReference type="SUPFAM" id="SSF53474">
    <property type="entry name" value="alpha/beta-Hydrolases"/>
    <property type="match status" value="1"/>
</dbReference>
<dbReference type="Pfam" id="PF07819">
    <property type="entry name" value="PGAP1"/>
    <property type="match status" value="1"/>
</dbReference>
<comment type="caution">
    <text evidence="2">The sequence shown here is derived from an EMBL/GenBank/DDBJ whole genome shotgun (WGS) entry which is preliminary data.</text>
</comment>
<sequence>MRTIGELAARLVAYLRDYSYALRVLLGLTTRHRIAPRPRGDKAPVLLIPGVYEPWQFLRAVGGRLARAGHPVHVVEPLGYNRAPVPDAAALAQRYLDERDLTGVVVVAHSKGGLIGKHMMLVDDVAQRIDRLVAIASPFSGSSFSRYMPLKPLRAFNPKERTLAMLAANAEVNARIVSIYGVFDPHIPAGSELAGATNVQLPVYGHFRLLADPQVLDEVVAAVEAAGADVRDIHPH</sequence>
<organism evidence="2 3">
    <name type="scientific">Conyzicola lurida</name>
    <dbReference type="NCBI Taxonomy" id="1172621"/>
    <lineage>
        <taxon>Bacteria</taxon>
        <taxon>Bacillati</taxon>
        <taxon>Actinomycetota</taxon>
        <taxon>Actinomycetes</taxon>
        <taxon>Micrococcales</taxon>
        <taxon>Microbacteriaceae</taxon>
        <taxon>Conyzicola</taxon>
    </lineage>
</organism>
<dbReference type="InterPro" id="IPR012908">
    <property type="entry name" value="PGAP1-ab_dom-like"/>
</dbReference>
<dbReference type="InterPro" id="IPR029058">
    <property type="entry name" value="AB_hydrolase_fold"/>
</dbReference>
<feature type="domain" description="GPI inositol-deacylase PGAP1-like alpha/beta" evidence="1">
    <location>
        <begin position="98"/>
        <end position="143"/>
    </location>
</feature>
<accession>A0A841APX8</accession>
<keyword evidence="3" id="KW-1185">Reference proteome</keyword>